<dbReference type="InterPro" id="IPR036305">
    <property type="entry name" value="RGS_sf"/>
</dbReference>
<dbReference type="OMA" id="QAINECF"/>
<feature type="domain" description="RGS" evidence="1">
    <location>
        <begin position="147"/>
        <end position="246"/>
    </location>
</feature>
<protein>
    <recommendedName>
        <fullName evidence="1">RGS domain-containing protein</fullName>
    </recommendedName>
</protein>
<dbReference type="InterPro" id="IPR044926">
    <property type="entry name" value="RGS_subdomain_2"/>
</dbReference>
<accession>A7RLW4</accession>
<reference evidence="2 3" key="1">
    <citation type="journal article" date="2007" name="Science">
        <title>Sea anemone genome reveals ancestral eumetazoan gene repertoire and genomic organization.</title>
        <authorList>
            <person name="Putnam N.H."/>
            <person name="Srivastava M."/>
            <person name="Hellsten U."/>
            <person name="Dirks B."/>
            <person name="Chapman J."/>
            <person name="Salamov A."/>
            <person name="Terry A."/>
            <person name="Shapiro H."/>
            <person name="Lindquist E."/>
            <person name="Kapitonov V.V."/>
            <person name="Jurka J."/>
            <person name="Genikhovich G."/>
            <person name="Grigoriev I.V."/>
            <person name="Lucas S.M."/>
            <person name="Steele R.E."/>
            <person name="Finnerty J.R."/>
            <person name="Technau U."/>
            <person name="Martindale M.Q."/>
            <person name="Rokhsar D.S."/>
        </authorList>
    </citation>
    <scope>NUCLEOTIDE SEQUENCE [LARGE SCALE GENOMIC DNA]</scope>
    <source>
        <strain evidence="3">CH2 X CH6</strain>
    </source>
</reference>
<sequence>MAWTDMETFRRIPKFMEDKRDKKAVEVRNSWLSKKYFFGNDSPASREGQHLIMNVNGGRVIKERPTSPVITEAQKFVRARIERRWLLLFKQTAEFLDRQKPKVSAPEVVEDILLKRRLQRSEAAWKILNSRWVSSSRDVVALRNQLLNPSLCSEFKTFVALKGETFENDVDFWLEVQKFKAKDLCHTNAHDGLIRRKVQAINECFLNSAISPELQIDIPIEMAEKLVERLTARHLHVHPYIFREAQVR</sequence>
<dbReference type="PANTHER" id="PTHR46583:SF1">
    <property type="entry name" value="REGULATOR OF G-PROTEIN SIGNALING 22"/>
    <property type="match status" value="1"/>
</dbReference>
<dbReference type="InParanoid" id="A7RLW4"/>
<dbReference type="SUPFAM" id="SSF48097">
    <property type="entry name" value="Regulator of G-protein signaling, RGS"/>
    <property type="match status" value="1"/>
</dbReference>
<dbReference type="eggNOG" id="ENOG502QU18">
    <property type="taxonomic scope" value="Eukaryota"/>
</dbReference>
<dbReference type="PANTHER" id="PTHR46583">
    <property type="entry name" value="REGULATOR OF G-PROTEIN SIGNALING 22"/>
    <property type="match status" value="1"/>
</dbReference>
<dbReference type="PhylomeDB" id="A7RLW4"/>
<evidence type="ECO:0000259" key="1">
    <source>
        <dbReference type="Pfam" id="PF00615"/>
    </source>
</evidence>
<keyword evidence="3" id="KW-1185">Reference proteome</keyword>
<dbReference type="EMBL" id="DS469519">
    <property type="protein sequence ID" value="EDO47491.1"/>
    <property type="molecule type" value="Genomic_DNA"/>
</dbReference>
<dbReference type="STRING" id="45351.A7RLW4"/>
<evidence type="ECO:0000313" key="2">
    <source>
        <dbReference type="EMBL" id="EDO47491.1"/>
    </source>
</evidence>
<dbReference type="AlphaFoldDB" id="A7RLW4"/>
<name>A7RLW4_NEMVE</name>
<organism evidence="2 3">
    <name type="scientific">Nematostella vectensis</name>
    <name type="common">Starlet sea anemone</name>
    <dbReference type="NCBI Taxonomy" id="45351"/>
    <lineage>
        <taxon>Eukaryota</taxon>
        <taxon>Metazoa</taxon>
        <taxon>Cnidaria</taxon>
        <taxon>Anthozoa</taxon>
        <taxon>Hexacorallia</taxon>
        <taxon>Actiniaria</taxon>
        <taxon>Edwardsiidae</taxon>
        <taxon>Nematostella</taxon>
    </lineage>
</organism>
<dbReference type="InterPro" id="IPR016137">
    <property type="entry name" value="RGS"/>
</dbReference>
<proteinExistence type="predicted"/>
<dbReference type="InterPro" id="IPR042651">
    <property type="entry name" value="Rgs22"/>
</dbReference>
<dbReference type="HOGENOM" id="CLU_098082_0_0_1"/>
<dbReference type="Pfam" id="PF00615">
    <property type="entry name" value="RGS"/>
    <property type="match status" value="1"/>
</dbReference>
<gene>
    <name evidence="2" type="ORF">NEMVEDRAFT_v1g86507</name>
</gene>
<dbReference type="Proteomes" id="UP000001593">
    <property type="component" value="Unassembled WGS sequence"/>
</dbReference>
<dbReference type="GO" id="GO:0009966">
    <property type="term" value="P:regulation of signal transduction"/>
    <property type="evidence" value="ECO:0007669"/>
    <property type="project" value="InterPro"/>
</dbReference>
<dbReference type="Gene3D" id="1.10.167.10">
    <property type="entry name" value="Regulator of G-protein Signalling 4, domain 2"/>
    <property type="match status" value="1"/>
</dbReference>
<evidence type="ECO:0000313" key="3">
    <source>
        <dbReference type="Proteomes" id="UP000001593"/>
    </source>
</evidence>
<dbReference type="GO" id="GO:0001965">
    <property type="term" value="F:G-protein alpha-subunit binding"/>
    <property type="evidence" value="ECO:0007669"/>
    <property type="project" value="InterPro"/>
</dbReference>